<reference evidence="1 2" key="1">
    <citation type="journal article" date="2018" name="Environ. Microbiol.">
        <title>Novel phage-host interactions and evolution as revealed by a cyanomyovirus isolated from an estuarine environment.</title>
        <authorList>
            <person name="Xu Y."/>
            <person name="Zhang R."/>
            <person name="Wang N."/>
            <person name="Cai L."/>
            <person name="Tong Y."/>
            <person name="Sun Q."/>
            <person name="Chen F."/>
            <person name="Jiao N."/>
        </authorList>
    </citation>
    <scope>NUCLEOTIDE SEQUENCE [LARGE SCALE GENOMIC DNA]</scope>
</reference>
<dbReference type="EMBL" id="MG450654">
    <property type="protein sequence ID" value="ATW62722.1"/>
    <property type="molecule type" value="Genomic_DNA"/>
</dbReference>
<keyword evidence="2" id="KW-1185">Reference proteome</keyword>
<evidence type="ECO:0000313" key="2">
    <source>
        <dbReference type="Proteomes" id="UP000274731"/>
    </source>
</evidence>
<protein>
    <recommendedName>
        <fullName evidence="3">Outer membrane protein beta-barrel domain-containing protein</fullName>
    </recommendedName>
</protein>
<name>A0A3G1L3F6_9CAUD</name>
<proteinExistence type="predicted"/>
<sequence>MKNYLLAIPAIAGLLLGASSVSAEGLQGSYVGVGPAIGLQGQGVGGSGLARVQFGDIPASARLQGTLTDSFEGSVSLSGDIPVGEATNIYLGGGAAFRDAGATGGILTAEDASVGFAQVGVESEIAERTVLFLDVKVGFPSDATTVVPTVGLGYRF</sequence>
<dbReference type="SUPFAM" id="SSF56925">
    <property type="entry name" value="OMPA-like"/>
    <property type="match status" value="1"/>
</dbReference>
<evidence type="ECO:0008006" key="3">
    <source>
        <dbReference type="Google" id="ProtNLM"/>
    </source>
</evidence>
<gene>
    <name evidence="1" type="ORF">SCBWM1_gp38</name>
</gene>
<evidence type="ECO:0000313" key="1">
    <source>
        <dbReference type="EMBL" id="ATW62722.1"/>
    </source>
</evidence>
<organism evidence="1 2">
    <name type="scientific">Synechococcus phage S-CBWM1</name>
    <dbReference type="NCBI Taxonomy" id="2053653"/>
    <lineage>
        <taxon>Viruses</taxon>
        <taxon>Duplodnaviria</taxon>
        <taxon>Heunggongvirae</taxon>
        <taxon>Uroviricota</taxon>
        <taxon>Caudoviricetes</taxon>
        <taxon>Aokuangvirus</taxon>
        <taxon>Aokuangvirus SCBWM1</taxon>
    </lineage>
</organism>
<accession>A0A3G1L3F6</accession>
<dbReference type="Proteomes" id="UP000274731">
    <property type="component" value="Segment"/>
</dbReference>
<dbReference type="InterPro" id="IPR011250">
    <property type="entry name" value="OMP/PagP_B-barrel"/>
</dbReference>